<accession>A0A240E2F8</accession>
<evidence type="ECO:0000313" key="2">
    <source>
        <dbReference type="Proteomes" id="UP000218069"/>
    </source>
</evidence>
<proteinExistence type="predicted"/>
<protein>
    <recommendedName>
        <fullName evidence="3">GP-PDE domain-containing protein</fullName>
    </recommendedName>
</protein>
<evidence type="ECO:0000313" key="1">
    <source>
        <dbReference type="EMBL" id="SNX29114.1"/>
    </source>
</evidence>
<organism evidence="1 2">
    <name type="scientific">Polynucleobacter meluiroseus</name>
    <dbReference type="NCBI Taxonomy" id="1938814"/>
    <lineage>
        <taxon>Bacteria</taxon>
        <taxon>Pseudomonadati</taxon>
        <taxon>Pseudomonadota</taxon>
        <taxon>Betaproteobacteria</taxon>
        <taxon>Burkholderiales</taxon>
        <taxon>Burkholderiaceae</taxon>
        <taxon>Polynucleobacter</taxon>
    </lineage>
</organism>
<dbReference type="Proteomes" id="UP000218069">
    <property type="component" value="Unassembled WGS sequence"/>
</dbReference>
<sequence>MLKNNYFSEICNVEIIFHRRNKISQLLECPLNFGVEVDIRSNGRELIIHHDPFSIGELFEEWLANYEHGRLILNVKEEGLEEPLLKLMKKYSIENFFFLDQSFPHLVKTASNGESRCAVRVSEFESLETALALSGKIEWIWVDFFTHFPLDCQKYQRLKNAGFKLCLVSPELQGFSIKVVENLQEILRSRGLIPDAVCTKVPNLW</sequence>
<dbReference type="CDD" id="cd08584">
    <property type="entry name" value="PI-PLCc_GDPD_SF_unchar2"/>
    <property type="match status" value="1"/>
</dbReference>
<dbReference type="EMBL" id="OANS01000003">
    <property type="protein sequence ID" value="SNX29114.1"/>
    <property type="molecule type" value="Genomic_DNA"/>
</dbReference>
<evidence type="ECO:0008006" key="3">
    <source>
        <dbReference type="Google" id="ProtNLM"/>
    </source>
</evidence>
<keyword evidence="2" id="KW-1185">Reference proteome</keyword>
<name>A0A240E2F8_9BURK</name>
<dbReference type="AlphaFoldDB" id="A0A240E2F8"/>
<dbReference type="RefSeq" id="WP_243391945.1">
    <property type="nucleotide sequence ID" value="NZ_OANS01000003.1"/>
</dbReference>
<reference evidence="2" key="1">
    <citation type="submission" date="2017-08" db="EMBL/GenBank/DDBJ databases">
        <authorList>
            <person name="Varghese N."/>
            <person name="Submissions S."/>
        </authorList>
    </citation>
    <scope>NUCLEOTIDE SEQUENCE [LARGE SCALE GENOMIC DNA]</scope>
    <source>
        <strain evidence="2">AP-Melu-1000-B4</strain>
    </source>
</reference>
<gene>
    <name evidence="1" type="ORF">SAMN06295945_1478</name>
</gene>